<evidence type="ECO:0000313" key="10">
    <source>
        <dbReference type="Proteomes" id="UP001182556"/>
    </source>
</evidence>
<feature type="transmembrane region" description="Helical" evidence="6">
    <location>
        <begin position="582"/>
        <end position="605"/>
    </location>
</feature>
<evidence type="ECO:0000256" key="3">
    <source>
        <dbReference type="ARBA" id="ARBA00022989"/>
    </source>
</evidence>
<feature type="domain" description="Anoctamin alpha-beta plait" evidence="8">
    <location>
        <begin position="50"/>
        <end position="175"/>
    </location>
</feature>
<sequence length="793" mass="87262">MTSTPQRVTRSMSSQPPQPVAAADTAPGPPVPPRNTSSVLDAVHLSNPFQVDLVIPYSIALGKGDRVSEQREIREGYEALLRALEGVGGLRIASRVPKGKKGKEEVWMFIGIENEKVDELVEVEKLLDQAHNLPPRHPTTVSPSTRLRLLYNLLVYPVVQHGLGITPGQGKWKRVKGIVALHDEEADKAWVDKWTLGGDWRIGLLKGLGDKEGSGLGEHQPPAVHLYFDFLTTYTLSLLPLSLISTLVYFLTPADSYPPFYALILSLYSTIFVAFWRIKERKLAVRWGTRGSESVAVSRLRSEYVASVGLDKPSARGVDLVDTIQAGNDLKRDVKVALSVPVIIACGIGLGCVLMGIFVLEAFVAEVYEGVGKRVVPLAPTALFVLVVPQIVAAYQGLAKMLVKWEDHPTPVGEEKSLTAKTFAMNGIVAYLGLFLSAYVYVPFGPYIMAHVQHRLSKSGYEGESVKFAGSPEKAGLGPRTSGEKQKAIKAGRLKGQLFAYTVTNQVVGAFLENVLPYILRFVDDWRAGKTTIKQAVKRDGDKTPPRTDEEVEKKFMDKVDRELSLPDYNLFTDYAEMVTQFGYVTVWSIVWPLAPVFALINNYVELRTDALKICKHVRRPVGDRVETIGSWLQTLSVISWIGAVTNATLIYLFRPSTTLAAQTPNPHIPATGSVHLHNIISTYEVSPTLQAILPTLIPLVAIALAASHGYIVLRWIVDAVAERILWRGSAEEAEVQRLTERGSRDVHERIKQLSGGSGVRKVYQREEKGVFGHFWNGGEEGARAVGSVAKAE</sequence>
<proteinExistence type="predicted"/>
<accession>A0AAD9CXZ2</accession>
<feature type="transmembrane region" description="Helical" evidence="6">
    <location>
        <begin position="226"/>
        <end position="251"/>
    </location>
</feature>
<dbReference type="PANTHER" id="PTHR12308:SF73">
    <property type="entry name" value="ANOCTAMIN"/>
    <property type="match status" value="1"/>
</dbReference>
<name>A0AAD9CXZ2_PAPLA</name>
<dbReference type="GO" id="GO:0016020">
    <property type="term" value="C:membrane"/>
    <property type="evidence" value="ECO:0007669"/>
    <property type="project" value="UniProtKB-SubCell"/>
</dbReference>
<dbReference type="Pfam" id="PF20877">
    <property type="entry name" value="Anoctamin_N"/>
    <property type="match status" value="1"/>
</dbReference>
<gene>
    <name evidence="9" type="ORF">DB88DRAFT_499949</name>
</gene>
<evidence type="ECO:0000256" key="5">
    <source>
        <dbReference type="SAM" id="MobiDB-lite"/>
    </source>
</evidence>
<dbReference type="PANTHER" id="PTHR12308">
    <property type="entry name" value="ANOCTAMIN"/>
    <property type="match status" value="1"/>
</dbReference>
<evidence type="ECO:0000256" key="2">
    <source>
        <dbReference type="ARBA" id="ARBA00022692"/>
    </source>
</evidence>
<dbReference type="InterPro" id="IPR049456">
    <property type="entry name" value="Anoctamin_N_fung"/>
</dbReference>
<evidence type="ECO:0000259" key="7">
    <source>
        <dbReference type="Pfam" id="PF04547"/>
    </source>
</evidence>
<feature type="transmembrane region" description="Helical" evidence="6">
    <location>
        <begin position="697"/>
        <end position="718"/>
    </location>
</feature>
<feature type="domain" description="Anoctamin transmembrane" evidence="7">
    <location>
        <begin position="225"/>
        <end position="724"/>
    </location>
</feature>
<dbReference type="Pfam" id="PF04547">
    <property type="entry name" value="Anoctamin"/>
    <property type="match status" value="1"/>
</dbReference>
<dbReference type="InterPro" id="IPR049452">
    <property type="entry name" value="Anoctamin_TM"/>
</dbReference>
<evidence type="ECO:0000259" key="8">
    <source>
        <dbReference type="Pfam" id="PF20877"/>
    </source>
</evidence>
<dbReference type="EMBL" id="JAODAN010000011">
    <property type="protein sequence ID" value="KAK1921186.1"/>
    <property type="molecule type" value="Genomic_DNA"/>
</dbReference>
<evidence type="ECO:0000256" key="1">
    <source>
        <dbReference type="ARBA" id="ARBA00004141"/>
    </source>
</evidence>
<comment type="caution">
    <text evidence="9">The sequence shown here is derived from an EMBL/GenBank/DDBJ whole genome shotgun (WGS) entry which is preliminary data.</text>
</comment>
<dbReference type="GO" id="GO:0032541">
    <property type="term" value="C:cortical endoplasmic reticulum"/>
    <property type="evidence" value="ECO:0007669"/>
    <property type="project" value="TreeGrafter"/>
</dbReference>
<protein>
    <submittedName>
        <fullName evidence="9">Calcium-activated chloride channel-domain-containing protein</fullName>
    </submittedName>
</protein>
<dbReference type="Proteomes" id="UP001182556">
    <property type="component" value="Unassembled WGS sequence"/>
</dbReference>
<feature type="transmembrane region" description="Helical" evidence="6">
    <location>
        <begin position="336"/>
        <end position="360"/>
    </location>
</feature>
<keyword evidence="3 6" id="KW-1133">Transmembrane helix</keyword>
<dbReference type="AlphaFoldDB" id="A0AAD9CXZ2"/>
<dbReference type="InterPro" id="IPR007632">
    <property type="entry name" value="Anoctamin"/>
</dbReference>
<keyword evidence="10" id="KW-1185">Reference proteome</keyword>
<dbReference type="GO" id="GO:0005254">
    <property type="term" value="F:chloride channel activity"/>
    <property type="evidence" value="ECO:0007669"/>
    <property type="project" value="TreeGrafter"/>
</dbReference>
<keyword evidence="2 6" id="KW-0812">Transmembrane</keyword>
<evidence type="ECO:0000256" key="4">
    <source>
        <dbReference type="ARBA" id="ARBA00023136"/>
    </source>
</evidence>
<evidence type="ECO:0000256" key="6">
    <source>
        <dbReference type="SAM" id="Phobius"/>
    </source>
</evidence>
<feature type="compositionally biased region" description="Polar residues" evidence="5">
    <location>
        <begin position="1"/>
        <end position="15"/>
    </location>
</feature>
<keyword evidence="4 6" id="KW-0472">Membrane</keyword>
<feature type="transmembrane region" description="Helical" evidence="6">
    <location>
        <begin position="380"/>
        <end position="403"/>
    </location>
</feature>
<comment type="subcellular location">
    <subcellularLocation>
        <location evidence="1">Membrane</location>
        <topology evidence="1">Multi-pass membrane protein</topology>
    </subcellularLocation>
</comment>
<reference evidence="9" key="1">
    <citation type="submission" date="2023-02" db="EMBL/GenBank/DDBJ databases">
        <title>Identification and recombinant expression of a fungal hydrolase from Papiliotrema laurentii that hydrolyzes apple cutin and clears colloidal polyester polyurethane.</title>
        <authorList>
            <consortium name="DOE Joint Genome Institute"/>
            <person name="Roman V.A."/>
            <person name="Bojanowski C."/>
            <person name="Crable B.R."/>
            <person name="Wagner D.N."/>
            <person name="Hung C.S."/>
            <person name="Nadeau L.J."/>
            <person name="Schratz L."/>
            <person name="Haridas S."/>
            <person name="Pangilinan J."/>
            <person name="Lipzen A."/>
            <person name="Na H."/>
            <person name="Yan M."/>
            <person name="Ng V."/>
            <person name="Grigoriev I.V."/>
            <person name="Spatafora J.W."/>
            <person name="Barlow D."/>
            <person name="Biffinger J."/>
            <person name="Kelley-Loughnane N."/>
            <person name="Varaljay V.A."/>
            <person name="Crookes-Goodson W.J."/>
        </authorList>
    </citation>
    <scope>NUCLEOTIDE SEQUENCE</scope>
    <source>
        <strain evidence="9">5307AH</strain>
    </source>
</reference>
<feature type="transmembrane region" description="Helical" evidence="6">
    <location>
        <begin position="423"/>
        <end position="442"/>
    </location>
</feature>
<evidence type="ECO:0000313" key="9">
    <source>
        <dbReference type="EMBL" id="KAK1921186.1"/>
    </source>
</evidence>
<feature type="transmembrane region" description="Helical" evidence="6">
    <location>
        <begin position="257"/>
        <end position="276"/>
    </location>
</feature>
<feature type="transmembrane region" description="Helical" evidence="6">
    <location>
        <begin position="626"/>
        <end position="654"/>
    </location>
</feature>
<feature type="region of interest" description="Disordered" evidence="5">
    <location>
        <begin position="1"/>
        <end position="37"/>
    </location>
</feature>
<organism evidence="9 10">
    <name type="scientific">Papiliotrema laurentii</name>
    <name type="common">Cryptococcus laurentii</name>
    <dbReference type="NCBI Taxonomy" id="5418"/>
    <lineage>
        <taxon>Eukaryota</taxon>
        <taxon>Fungi</taxon>
        <taxon>Dikarya</taxon>
        <taxon>Basidiomycota</taxon>
        <taxon>Agaricomycotina</taxon>
        <taxon>Tremellomycetes</taxon>
        <taxon>Tremellales</taxon>
        <taxon>Rhynchogastremaceae</taxon>
        <taxon>Papiliotrema</taxon>
    </lineage>
</organism>